<feature type="non-terminal residue" evidence="2">
    <location>
        <position position="93"/>
    </location>
</feature>
<sequence>MRRLWSRLGVTHKGVNDRNSTSGSSQDPSPSRAVEKIPAIPLSNVRGEVRACAEQAGVESNPVKCVWWAKSMEAGATLQDSDSGGGFIGLHFH</sequence>
<dbReference type="Proteomes" id="UP000008063">
    <property type="component" value="Unassembled WGS sequence"/>
</dbReference>
<keyword evidence="3" id="KW-1185">Reference proteome</keyword>
<name>F8PG13_SERL3</name>
<feature type="compositionally biased region" description="Low complexity" evidence="1">
    <location>
        <begin position="20"/>
        <end position="31"/>
    </location>
</feature>
<protein>
    <submittedName>
        <fullName evidence="2">Uncharacterized protein</fullName>
    </submittedName>
</protein>
<dbReference type="HOGENOM" id="CLU_2405498_0_0_1"/>
<gene>
    <name evidence="2" type="ORF">SERLA73DRAFT_174461</name>
</gene>
<reference evidence="3" key="1">
    <citation type="journal article" date="2011" name="Science">
        <title>The plant cell wall-decomposing machinery underlies the functional diversity of forest fungi.</title>
        <authorList>
            <person name="Eastwood D.C."/>
            <person name="Floudas D."/>
            <person name="Binder M."/>
            <person name="Majcherczyk A."/>
            <person name="Schneider P."/>
            <person name="Aerts A."/>
            <person name="Asiegbu F.O."/>
            <person name="Baker S.E."/>
            <person name="Barry K."/>
            <person name="Bendiksby M."/>
            <person name="Blumentritt M."/>
            <person name="Coutinho P.M."/>
            <person name="Cullen D."/>
            <person name="de Vries R.P."/>
            <person name="Gathman A."/>
            <person name="Goodell B."/>
            <person name="Henrissat B."/>
            <person name="Ihrmark K."/>
            <person name="Kauserud H."/>
            <person name="Kohler A."/>
            <person name="LaButti K."/>
            <person name="Lapidus A."/>
            <person name="Lavin J.L."/>
            <person name="Lee Y.-H."/>
            <person name="Lindquist E."/>
            <person name="Lilly W."/>
            <person name="Lucas S."/>
            <person name="Morin E."/>
            <person name="Murat C."/>
            <person name="Oguiza J.A."/>
            <person name="Park J."/>
            <person name="Pisabarro A.G."/>
            <person name="Riley R."/>
            <person name="Rosling A."/>
            <person name="Salamov A."/>
            <person name="Schmidt O."/>
            <person name="Schmutz J."/>
            <person name="Skrede I."/>
            <person name="Stenlid J."/>
            <person name="Wiebenga A."/>
            <person name="Xie X."/>
            <person name="Kuees U."/>
            <person name="Hibbett D.S."/>
            <person name="Hoffmeister D."/>
            <person name="Hoegberg N."/>
            <person name="Martin F."/>
            <person name="Grigoriev I.V."/>
            <person name="Watkinson S.C."/>
        </authorList>
    </citation>
    <scope>NUCLEOTIDE SEQUENCE [LARGE SCALE GENOMIC DNA]</scope>
    <source>
        <strain evidence="3">strain S7.3</strain>
    </source>
</reference>
<feature type="region of interest" description="Disordered" evidence="1">
    <location>
        <begin position="1"/>
        <end position="36"/>
    </location>
</feature>
<accession>F8PG13</accession>
<dbReference type="AlphaFoldDB" id="F8PG13"/>
<evidence type="ECO:0000313" key="2">
    <source>
        <dbReference type="EMBL" id="EGO05348.1"/>
    </source>
</evidence>
<evidence type="ECO:0000256" key="1">
    <source>
        <dbReference type="SAM" id="MobiDB-lite"/>
    </source>
</evidence>
<proteinExistence type="predicted"/>
<organism evidence="3">
    <name type="scientific">Serpula lacrymans var. lacrymans (strain S7.3)</name>
    <name type="common">Dry rot fungus</name>
    <dbReference type="NCBI Taxonomy" id="936435"/>
    <lineage>
        <taxon>Eukaryota</taxon>
        <taxon>Fungi</taxon>
        <taxon>Dikarya</taxon>
        <taxon>Basidiomycota</taxon>
        <taxon>Agaricomycotina</taxon>
        <taxon>Agaricomycetes</taxon>
        <taxon>Agaricomycetidae</taxon>
        <taxon>Boletales</taxon>
        <taxon>Coniophorineae</taxon>
        <taxon>Serpulaceae</taxon>
        <taxon>Serpula</taxon>
    </lineage>
</organism>
<dbReference type="EMBL" id="GL945474">
    <property type="protein sequence ID" value="EGO05348.1"/>
    <property type="molecule type" value="Genomic_DNA"/>
</dbReference>
<dbReference type="InParanoid" id="F8PG13"/>
<evidence type="ECO:0000313" key="3">
    <source>
        <dbReference type="Proteomes" id="UP000008063"/>
    </source>
</evidence>